<evidence type="ECO:0000313" key="4">
    <source>
        <dbReference type="EMBL" id="GGD38003.1"/>
    </source>
</evidence>
<keyword evidence="1" id="KW-0812">Transmembrane</keyword>
<keyword evidence="5" id="KW-1185">Reference proteome</keyword>
<feature type="transmembrane region" description="Helical" evidence="1">
    <location>
        <begin position="65"/>
        <end position="83"/>
    </location>
</feature>
<evidence type="ECO:0008006" key="6">
    <source>
        <dbReference type="Google" id="ProtNLM"/>
    </source>
</evidence>
<dbReference type="Pfam" id="PF07290">
    <property type="entry name" value="YqiJ_OB"/>
    <property type="match status" value="1"/>
</dbReference>
<gene>
    <name evidence="4" type="ORF">GCM10010989_10160</name>
</gene>
<evidence type="ECO:0000313" key="5">
    <source>
        <dbReference type="Proteomes" id="UP000598997"/>
    </source>
</evidence>
<proteinExistence type="predicted"/>
<evidence type="ECO:0000259" key="2">
    <source>
        <dbReference type="Pfam" id="PF07290"/>
    </source>
</evidence>
<dbReference type="Pfam" id="PF21001">
    <property type="entry name" value="YqiJ_N"/>
    <property type="match status" value="1"/>
</dbReference>
<sequence length="208" mass="21924">MDILATHNTPFAVALAFLLLLLVVQLLGLGDFGPDFDGDIDVEGPEAADVVGGLASIVGLDRLPLVAWLALFCASFGLIGLSLQELLTALIGAPLPAAAAAVMGVVVGLPATGLLARPLGRIWPHDETTAVSVDELLGRRGTISIGTARRGSPARAQVTDRFGQSHNVMVEPHEDAIEFIEGDEVMLVRREDQVFFAIGGSEPFRLTH</sequence>
<dbReference type="RefSeq" id="WP_066762942.1">
    <property type="nucleotide sequence ID" value="NZ_BMIO01000003.1"/>
</dbReference>
<dbReference type="OrthoDB" id="7207054at2"/>
<name>A0A917DGD6_9SPHN</name>
<keyword evidence="1" id="KW-0472">Membrane</keyword>
<comment type="caution">
    <text evidence="4">The sequence shown here is derived from an EMBL/GenBank/DDBJ whole genome shotgun (WGS) entry which is preliminary data.</text>
</comment>
<evidence type="ECO:0000259" key="3">
    <source>
        <dbReference type="Pfam" id="PF21001"/>
    </source>
</evidence>
<feature type="domain" description="Inner membrane protein YqiJ OB-fold" evidence="2">
    <location>
        <begin position="135"/>
        <end position="198"/>
    </location>
</feature>
<dbReference type="EMBL" id="BMIO01000003">
    <property type="protein sequence ID" value="GGD38003.1"/>
    <property type="molecule type" value="Genomic_DNA"/>
</dbReference>
<keyword evidence="1" id="KW-1133">Transmembrane helix</keyword>
<feature type="domain" description="Inner membrane protein YqiJ N-terminal" evidence="3">
    <location>
        <begin position="8"/>
        <end position="112"/>
    </location>
</feature>
<dbReference type="InterPro" id="IPR010840">
    <property type="entry name" value="YqiJ_OB"/>
</dbReference>
<organism evidence="4 5">
    <name type="scientific">Croceicoccus pelagius</name>
    <dbReference type="NCBI Taxonomy" id="1703341"/>
    <lineage>
        <taxon>Bacteria</taxon>
        <taxon>Pseudomonadati</taxon>
        <taxon>Pseudomonadota</taxon>
        <taxon>Alphaproteobacteria</taxon>
        <taxon>Sphingomonadales</taxon>
        <taxon>Erythrobacteraceae</taxon>
        <taxon>Croceicoccus</taxon>
    </lineage>
</organism>
<dbReference type="InterPro" id="IPR048376">
    <property type="entry name" value="YqiJ_N"/>
</dbReference>
<dbReference type="Proteomes" id="UP000598997">
    <property type="component" value="Unassembled WGS sequence"/>
</dbReference>
<feature type="transmembrane region" description="Helical" evidence="1">
    <location>
        <begin position="95"/>
        <end position="116"/>
    </location>
</feature>
<protein>
    <recommendedName>
        <fullName evidence="6">DUF1449 family protein</fullName>
    </recommendedName>
</protein>
<dbReference type="AlphaFoldDB" id="A0A917DGD6"/>
<evidence type="ECO:0000256" key="1">
    <source>
        <dbReference type="SAM" id="Phobius"/>
    </source>
</evidence>
<reference evidence="4 5" key="1">
    <citation type="journal article" date="2014" name="Int. J. Syst. Evol. Microbiol.">
        <title>Complete genome sequence of Corynebacterium casei LMG S-19264T (=DSM 44701T), isolated from a smear-ripened cheese.</title>
        <authorList>
            <consortium name="US DOE Joint Genome Institute (JGI-PGF)"/>
            <person name="Walter F."/>
            <person name="Albersmeier A."/>
            <person name="Kalinowski J."/>
            <person name="Ruckert C."/>
        </authorList>
    </citation>
    <scope>NUCLEOTIDE SEQUENCE [LARGE SCALE GENOMIC DNA]</scope>
    <source>
        <strain evidence="4 5">CGMCC 1.15358</strain>
    </source>
</reference>
<accession>A0A917DGD6</accession>